<organism evidence="3 4">
    <name type="scientific">Oidiodendron maius (strain Zn)</name>
    <dbReference type="NCBI Taxonomy" id="913774"/>
    <lineage>
        <taxon>Eukaryota</taxon>
        <taxon>Fungi</taxon>
        <taxon>Dikarya</taxon>
        <taxon>Ascomycota</taxon>
        <taxon>Pezizomycotina</taxon>
        <taxon>Leotiomycetes</taxon>
        <taxon>Leotiomycetes incertae sedis</taxon>
        <taxon>Myxotrichaceae</taxon>
        <taxon>Oidiodendron</taxon>
    </lineage>
</organism>
<reference evidence="3 4" key="1">
    <citation type="submission" date="2014-04" db="EMBL/GenBank/DDBJ databases">
        <authorList>
            <consortium name="DOE Joint Genome Institute"/>
            <person name="Kuo A."/>
            <person name="Martino E."/>
            <person name="Perotto S."/>
            <person name="Kohler A."/>
            <person name="Nagy L.G."/>
            <person name="Floudas D."/>
            <person name="Copeland A."/>
            <person name="Barry K.W."/>
            <person name="Cichocki N."/>
            <person name="Veneault-Fourrey C."/>
            <person name="LaButti K."/>
            <person name="Lindquist E.A."/>
            <person name="Lipzen A."/>
            <person name="Lundell T."/>
            <person name="Morin E."/>
            <person name="Murat C."/>
            <person name="Sun H."/>
            <person name="Tunlid A."/>
            <person name="Henrissat B."/>
            <person name="Grigoriev I.V."/>
            <person name="Hibbett D.S."/>
            <person name="Martin F."/>
            <person name="Nordberg H.P."/>
            <person name="Cantor M.N."/>
            <person name="Hua S.X."/>
        </authorList>
    </citation>
    <scope>NUCLEOTIDE SEQUENCE [LARGE SCALE GENOMIC DNA]</scope>
    <source>
        <strain evidence="3 4">Zn</strain>
    </source>
</reference>
<dbReference type="STRING" id="913774.A0A0C3GX47"/>
<reference evidence="4" key="2">
    <citation type="submission" date="2015-01" db="EMBL/GenBank/DDBJ databases">
        <title>Evolutionary Origins and Diversification of the Mycorrhizal Mutualists.</title>
        <authorList>
            <consortium name="DOE Joint Genome Institute"/>
            <consortium name="Mycorrhizal Genomics Consortium"/>
            <person name="Kohler A."/>
            <person name="Kuo A."/>
            <person name="Nagy L.G."/>
            <person name="Floudas D."/>
            <person name="Copeland A."/>
            <person name="Barry K.W."/>
            <person name="Cichocki N."/>
            <person name="Veneault-Fourrey C."/>
            <person name="LaButti K."/>
            <person name="Lindquist E.A."/>
            <person name="Lipzen A."/>
            <person name="Lundell T."/>
            <person name="Morin E."/>
            <person name="Murat C."/>
            <person name="Riley R."/>
            <person name="Ohm R."/>
            <person name="Sun H."/>
            <person name="Tunlid A."/>
            <person name="Henrissat B."/>
            <person name="Grigoriev I.V."/>
            <person name="Hibbett D.S."/>
            <person name="Martin F."/>
        </authorList>
    </citation>
    <scope>NUCLEOTIDE SEQUENCE [LARGE SCALE GENOMIC DNA]</scope>
    <source>
        <strain evidence="4">Zn</strain>
    </source>
</reference>
<evidence type="ECO:0000256" key="1">
    <source>
        <dbReference type="ARBA" id="ARBA00022737"/>
    </source>
</evidence>
<accession>A0A0C3GX47</accession>
<feature type="domain" description="Nephrocystin 3-like N-terminal" evidence="2">
    <location>
        <begin position="175"/>
        <end position="332"/>
    </location>
</feature>
<gene>
    <name evidence="3" type="ORF">OIDMADRAFT_104461</name>
</gene>
<dbReference type="InterPro" id="IPR027417">
    <property type="entry name" value="P-loop_NTPase"/>
</dbReference>
<dbReference type="PANTHER" id="PTHR10039">
    <property type="entry name" value="AMELOGENIN"/>
    <property type="match status" value="1"/>
</dbReference>
<dbReference type="InParanoid" id="A0A0C3GX47"/>
<keyword evidence="4" id="KW-1185">Reference proteome</keyword>
<dbReference type="PANTHER" id="PTHR10039:SF15">
    <property type="entry name" value="NACHT DOMAIN-CONTAINING PROTEIN"/>
    <property type="match status" value="1"/>
</dbReference>
<dbReference type="EMBL" id="KN832877">
    <property type="protein sequence ID" value="KIN00621.1"/>
    <property type="molecule type" value="Genomic_DNA"/>
</dbReference>
<dbReference type="Pfam" id="PF24883">
    <property type="entry name" value="NPHP3_N"/>
    <property type="match status" value="1"/>
</dbReference>
<evidence type="ECO:0000313" key="3">
    <source>
        <dbReference type="EMBL" id="KIN00621.1"/>
    </source>
</evidence>
<name>A0A0C3GX47_OIDMZ</name>
<dbReference type="InterPro" id="IPR056884">
    <property type="entry name" value="NPHP3-like_N"/>
</dbReference>
<proteinExistence type="predicted"/>
<dbReference type="Proteomes" id="UP000054321">
    <property type="component" value="Unassembled WGS sequence"/>
</dbReference>
<dbReference type="OrthoDB" id="195446at2759"/>
<sequence length="395" mass="45062">MDPITAVGLVASVIQLIDATTTTIKYLNDVKDAPKDRATLAREGSSLLALFTDLRYRVEESDTASAWFAGVRSLGVGGGPLDQFKDAMEELARKLKPEAGIKKFGKTLIWTLDKNEISNILSKIERLKTLVSLALQKDHLTICERVKKTQNVINWISPLNFHTKQNDFFSRRQEGTGEWLLKDETFRSWLDGTKRTLWCPGLHYPRSIVVNHLEQHFENDDVNIAYIYCSYKDQENQTAVNLIASLLQQLVQRNPVISDDVVSLYHCHSKKQIRPTLGELSKLLQSEARRTSKVFIVIDALDECRESNSTRESFLAEIRKLQPTIYLLTTSRHIQAIEREFGQAKRVEIRASDEDVEKYLKHRIESEGRLVRLVKSNPDLQAVILNTIVENARGM</sequence>
<protein>
    <recommendedName>
        <fullName evidence="2">Nephrocystin 3-like N-terminal domain-containing protein</fullName>
    </recommendedName>
</protein>
<dbReference type="HOGENOM" id="CLU_000288_34_23_1"/>
<dbReference type="AlphaFoldDB" id="A0A0C3GX47"/>
<dbReference type="Gene3D" id="3.40.50.300">
    <property type="entry name" value="P-loop containing nucleotide triphosphate hydrolases"/>
    <property type="match status" value="1"/>
</dbReference>
<evidence type="ECO:0000259" key="2">
    <source>
        <dbReference type="Pfam" id="PF24883"/>
    </source>
</evidence>
<keyword evidence="1" id="KW-0677">Repeat</keyword>
<evidence type="ECO:0000313" key="4">
    <source>
        <dbReference type="Proteomes" id="UP000054321"/>
    </source>
</evidence>